<evidence type="ECO:0000256" key="2">
    <source>
        <dbReference type="ARBA" id="ARBA00022912"/>
    </source>
</evidence>
<organism evidence="7 8">
    <name type="scientific">Oncorhynchus kisutch</name>
    <name type="common">Coho salmon</name>
    <name type="synonym">Salmo kisutch</name>
    <dbReference type="NCBI Taxonomy" id="8019"/>
    <lineage>
        <taxon>Eukaryota</taxon>
        <taxon>Metazoa</taxon>
        <taxon>Chordata</taxon>
        <taxon>Craniata</taxon>
        <taxon>Vertebrata</taxon>
        <taxon>Euteleostomi</taxon>
        <taxon>Actinopterygii</taxon>
        <taxon>Neopterygii</taxon>
        <taxon>Teleostei</taxon>
        <taxon>Protacanthopterygii</taxon>
        <taxon>Salmoniformes</taxon>
        <taxon>Salmonidae</taxon>
        <taxon>Salmoninae</taxon>
        <taxon>Oncorhynchus</taxon>
    </lineage>
</organism>
<dbReference type="AlphaFoldDB" id="A0A8C7IZV1"/>
<reference evidence="7" key="2">
    <citation type="submission" date="2025-09" db="UniProtKB">
        <authorList>
            <consortium name="Ensembl"/>
        </authorList>
    </citation>
    <scope>IDENTIFICATION</scope>
</reference>
<dbReference type="PANTHER" id="PTHR19134">
    <property type="entry name" value="RECEPTOR-TYPE TYROSINE-PROTEIN PHOSPHATASE"/>
    <property type="match status" value="1"/>
</dbReference>
<keyword evidence="2" id="KW-0904">Protein phosphatase</keyword>
<keyword evidence="2" id="KW-0378">Hydrolase</keyword>
<dbReference type="InterPro" id="IPR029021">
    <property type="entry name" value="Prot-tyrosine_phosphatase-like"/>
</dbReference>
<dbReference type="PROSITE" id="PS50056">
    <property type="entry name" value="TYR_PHOSPHATASE_2"/>
    <property type="match status" value="2"/>
</dbReference>
<keyword evidence="4" id="KW-1133">Transmembrane helix</keyword>
<accession>A0A8C7IZV1</accession>
<dbReference type="PROSITE" id="PS50055">
    <property type="entry name" value="TYR_PHOSPHATASE_PTP"/>
    <property type="match status" value="2"/>
</dbReference>
<dbReference type="PROSITE" id="PS00383">
    <property type="entry name" value="TYR_PHOSPHATASE_1"/>
    <property type="match status" value="2"/>
</dbReference>
<dbReference type="InterPro" id="IPR050348">
    <property type="entry name" value="Protein-Tyr_Phosphatase"/>
</dbReference>
<evidence type="ECO:0000259" key="6">
    <source>
        <dbReference type="PROSITE" id="PS50056"/>
    </source>
</evidence>
<evidence type="ECO:0000256" key="1">
    <source>
        <dbReference type="ARBA" id="ARBA00013064"/>
    </source>
</evidence>
<evidence type="ECO:0000256" key="3">
    <source>
        <dbReference type="SAM" id="MobiDB-lite"/>
    </source>
</evidence>
<feature type="domain" description="Tyrosine specific protein phosphatases" evidence="6">
    <location>
        <begin position="374"/>
        <end position="445"/>
    </location>
</feature>
<evidence type="ECO:0000313" key="7">
    <source>
        <dbReference type="Ensembl" id="ENSOKIP00005079545.1"/>
    </source>
</evidence>
<reference evidence="7" key="1">
    <citation type="submission" date="2025-08" db="UniProtKB">
        <authorList>
            <consortium name="Ensembl"/>
        </authorList>
    </citation>
    <scope>IDENTIFICATION</scope>
</reference>
<dbReference type="PRINTS" id="PR00700">
    <property type="entry name" value="PRTYPHPHTASE"/>
</dbReference>
<keyword evidence="4" id="KW-0472">Membrane</keyword>
<feature type="compositionally biased region" description="Low complexity" evidence="3">
    <location>
        <begin position="802"/>
        <end position="811"/>
    </location>
</feature>
<evidence type="ECO:0000259" key="5">
    <source>
        <dbReference type="PROSITE" id="PS50055"/>
    </source>
</evidence>
<dbReference type="CDD" id="cd14558">
    <property type="entry name" value="R-PTP-C-2"/>
    <property type="match status" value="1"/>
</dbReference>
<dbReference type="FunFam" id="3.90.190.10:FF:000033">
    <property type="entry name" value="receptor-type tyrosine-protein phosphatase C isoform X1"/>
    <property type="match status" value="1"/>
</dbReference>
<feature type="transmembrane region" description="Helical" evidence="4">
    <location>
        <begin position="533"/>
        <end position="554"/>
    </location>
</feature>
<dbReference type="InterPro" id="IPR000387">
    <property type="entry name" value="Tyr_Pase_dom"/>
</dbReference>
<dbReference type="Gene3D" id="3.90.190.10">
    <property type="entry name" value="Protein tyrosine phosphatase superfamily"/>
    <property type="match status" value="3"/>
</dbReference>
<dbReference type="GO" id="GO:0004725">
    <property type="term" value="F:protein tyrosine phosphatase activity"/>
    <property type="evidence" value="ECO:0007669"/>
    <property type="project" value="UniProtKB-EC"/>
</dbReference>
<keyword evidence="8" id="KW-1185">Reference proteome</keyword>
<dbReference type="SMART" id="SM00404">
    <property type="entry name" value="PTPc_motif"/>
    <property type="match status" value="2"/>
</dbReference>
<dbReference type="PANTHER" id="PTHR19134:SF539">
    <property type="entry name" value="RECEPTOR-TYPE TYROSINE-PROTEIN PHOSPHATASE C"/>
    <property type="match status" value="1"/>
</dbReference>
<dbReference type="EC" id="3.1.3.48" evidence="1"/>
<feature type="domain" description="Tyrosine-protein phosphatase" evidence="5">
    <location>
        <begin position="201"/>
        <end position="454"/>
    </location>
</feature>
<dbReference type="SUPFAM" id="SSF52799">
    <property type="entry name" value="(Phosphotyrosine protein) phosphatases II"/>
    <property type="match status" value="2"/>
</dbReference>
<dbReference type="Proteomes" id="UP000694557">
    <property type="component" value="Unassembled WGS sequence"/>
</dbReference>
<dbReference type="InterPro" id="IPR003595">
    <property type="entry name" value="Tyr_Pase_cat"/>
</dbReference>
<proteinExistence type="predicted"/>
<feature type="domain" description="Tyrosine specific protein phosphatases" evidence="6">
    <location>
        <begin position="655"/>
        <end position="735"/>
    </location>
</feature>
<feature type="domain" description="Tyrosine-protein phosphatase" evidence="5">
    <location>
        <begin position="486"/>
        <end position="744"/>
    </location>
</feature>
<keyword evidence="4" id="KW-0812">Transmembrane</keyword>
<name>A0A8C7IZV1_ONCKI</name>
<dbReference type="GeneTree" id="ENSGT00940000159457"/>
<evidence type="ECO:0000256" key="4">
    <source>
        <dbReference type="SAM" id="Phobius"/>
    </source>
</evidence>
<dbReference type="InterPro" id="IPR016130">
    <property type="entry name" value="Tyr_Pase_AS"/>
</dbReference>
<protein>
    <recommendedName>
        <fullName evidence="1">protein-tyrosine-phosphatase</fullName>
        <ecNumber evidence="1">3.1.3.48</ecNumber>
    </recommendedName>
</protein>
<sequence>FIHFSDCYTTDELHYDFNKLQPFTNYTCSIEPRYKDMSYDTLKKVSKTIQTAPGGNVISTQNNAFTITCDELKPVQWKGKEKWYIATISGSETKPQNNQKCNFTIADLGYLTDYTVQIVTYNGKYKSKPIKKHITTRYNDKAVIGFLVFLIILTSLALIFVLYKIYILQRDEENLLNVEPIGSEVLLDAYKRKIADEGRLFLQEFQSIPRIFSRNTVREAKKSCNQPKNRYVDILPCKWSYVNTAVPRQNTLSYMNTGFKESKKYIAAQGPKEETVEDFWRMVWEQQSSIIVMVTRCEESNRNKCAQYWPSPEREVEIFEGFVVKLNREEHCPDYIIRHLSLTNREKSAEREVTHIQFTSWPDHGVPGEPHLLLKLRRRVNAFKNLFSGPIVIHCSAGVGRTGTYMGIDAMMEGLEAEGRVDIYGYVVKLRRQRCLMVQVEAQYILIHQALIEHNQFGETEISLAELHPTLGTLKQRDPGNEPTLLEAEFQRLPRYKNWRTFNTGINEENKKKNRSSSVIPCEYSIQPDPAQYHLLLIIIIAIIHLSLVLLIYVNLGPLADTTGDFWQMVFQKKVNTIVMLSDLTEGDQEFCSAYWGEEKKTFRDIEVELKATETLPAYTTRSLQIRHPKRKDSRQVKQYQFLKWAGRELPEKPQDLMDMIKNIKQTCGYGNSKAERILPVVVHCNDGSSRSGVFCALWNIMDSAETEKLVDVFQVAKALRKERQGMIHSLEQYQFLYDAVEGSFPIQNGEVKQPATAPAAAADSIQVVNETKAEQPASATTATQQGAEVVKEAVESTPLVAGKEAGAAAEGNEDEAKEPGSPTEKTPLEGSSNGPAVTLEV</sequence>
<dbReference type="Pfam" id="PF00102">
    <property type="entry name" value="Y_phosphatase"/>
    <property type="match status" value="2"/>
</dbReference>
<dbReference type="InterPro" id="IPR000242">
    <property type="entry name" value="PTP_cat"/>
</dbReference>
<gene>
    <name evidence="7" type="primary">ptprc</name>
</gene>
<dbReference type="SMART" id="SM00194">
    <property type="entry name" value="PTPc"/>
    <property type="match status" value="2"/>
</dbReference>
<feature type="transmembrane region" description="Helical" evidence="4">
    <location>
        <begin position="142"/>
        <end position="163"/>
    </location>
</feature>
<dbReference type="Ensembl" id="ENSOKIT00005084746.1">
    <property type="protein sequence ID" value="ENSOKIP00005079545.1"/>
    <property type="gene ID" value="ENSOKIG00005033623.1"/>
</dbReference>
<feature type="region of interest" description="Disordered" evidence="3">
    <location>
        <begin position="795"/>
        <end position="842"/>
    </location>
</feature>
<evidence type="ECO:0000313" key="8">
    <source>
        <dbReference type="Proteomes" id="UP000694557"/>
    </source>
</evidence>